<dbReference type="PROSITE" id="PS50181">
    <property type="entry name" value="FBOX"/>
    <property type="match status" value="1"/>
</dbReference>
<proteinExistence type="predicted"/>
<keyword evidence="2" id="KW-1185">Reference proteome</keyword>
<evidence type="ECO:0000313" key="3">
    <source>
        <dbReference type="WBParaSite" id="SPAL_0000644800.1"/>
    </source>
</evidence>
<accession>A0A0N5BKJ2</accession>
<dbReference type="Proteomes" id="UP000046392">
    <property type="component" value="Unplaced"/>
</dbReference>
<dbReference type="InterPro" id="IPR001810">
    <property type="entry name" value="F-box_dom"/>
</dbReference>
<organism evidence="2 3">
    <name type="scientific">Strongyloides papillosus</name>
    <name type="common">Intestinal threadworm</name>
    <dbReference type="NCBI Taxonomy" id="174720"/>
    <lineage>
        <taxon>Eukaryota</taxon>
        <taxon>Metazoa</taxon>
        <taxon>Ecdysozoa</taxon>
        <taxon>Nematoda</taxon>
        <taxon>Chromadorea</taxon>
        <taxon>Rhabditida</taxon>
        <taxon>Tylenchina</taxon>
        <taxon>Panagrolaimomorpha</taxon>
        <taxon>Strongyloidoidea</taxon>
        <taxon>Strongyloididae</taxon>
        <taxon>Strongyloides</taxon>
    </lineage>
</organism>
<name>A0A0N5BKJ2_STREA</name>
<evidence type="ECO:0000313" key="2">
    <source>
        <dbReference type="Proteomes" id="UP000046392"/>
    </source>
</evidence>
<feature type="domain" description="F-box" evidence="1">
    <location>
        <begin position="2"/>
        <end position="49"/>
    </location>
</feature>
<reference evidence="3" key="1">
    <citation type="submission" date="2017-02" db="UniProtKB">
        <authorList>
            <consortium name="WormBaseParasite"/>
        </authorList>
    </citation>
    <scope>IDENTIFICATION</scope>
</reference>
<evidence type="ECO:0000259" key="1">
    <source>
        <dbReference type="PROSITE" id="PS50181"/>
    </source>
</evidence>
<protein>
    <submittedName>
        <fullName evidence="3">F-box domain-containing protein</fullName>
    </submittedName>
</protein>
<sequence>MDLNILSLPPEILAKIFSNIPWNKLINVKLAARDFNYVTEKYHKHMQKPKLYEIFFEDDRTGDDGIDRIKIIYSIYIAGGNGDNTDEKEFIFPSSELYQLHRFLQKVDLTSLNNVDNDFCNNTEVIRIFSGYFHNTNRIETMCVAAGGSVKDLGNTLPLLEKIQKVRDLKLFFYFSHKSVPGDFIIPVRDSLEILEIIESKDTNIINPRMIKFIVENNPNLSKYLLKFDDFQTYKMVIGTIVKEELARRNNGCSHKSIVFYLDISNFEGISELLSYFNSEELPYNDADTIPDDYFLYLNELECPVCGEFDKILIVESE</sequence>
<dbReference type="AlphaFoldDB" id="A0A0N5BKJ2"/>
<dbReference type="WBParaSite" id="SPAL_0000644800.1">
    <property type="protein sequence ID" value="SPAL_0000644800.1"/>
    <property type="gene ID" value="SPAL_0000644800"/>
</dbReference>